<accession>A0ABS2Q815</accession>
<keyword evidence="4 7" id="KW-0413">Isomerase</keyword>
<protein>
    <recommendedName>
        <fullName evidence="3">isochorismate synthase</fullName>
        <ecNumber evidence="3">5.4.4.2</ecNumber>
    </recommendedName>
    <alternativeName>
        <fullName evidence="5">Isochorismate mutase</fullName>
    </alternativeName>
</protein>
<evidence type="ECO:0000256" key="4">
    <source>
        <dbReference type="ARBA" id="ARBA00023235"/>
    </source>
</evidence>
<dbReference type="InterPro" id="IPR015890">
    <property type="entry name" value="Chorismate_C"/>
</dbReference>
<proteinExistence type="inferred from homology"/>
<evidence type="ECO:0000313" key="8">
    <source>
        <dbReference type="Proteomes" id="UP000823201"/>
    </source>
</evidence>
<evidence type="ECO:0000256" key="2">
    <source>
        <dbReference type="ARBA" id="ARBA00005297"/>
    </source>
</evidence>
<reference evidence="7 8" key="1">
    <citation type="submission" date="2021-01" db="EMBL/GenBank/DDBJ databases">
        <title>Genomic Encyclopedia of Type Strains, Phase IV (KMG-IV): sequencing the most valuable type-strain genomes for metagenomic binning, comparative biology and taxonomic classification.</title>
        <authorList>
            <person name="Goeker M."/>
        </authorList>
    </citation>
    <scope>NUCLEOTIDE SEQUENCE [LARGE SCALE GENOMIC DNA]</scope>
    <source>
        <strain evidence="7 8">DSM 100968</strain>
    </source>
</reference>
<feature type="domain" description="Chorismate-utilising enzyme C-terminal" evidence="6">
    <location>
        <begin position="202"/>
        <end position="455"/>
    </location>
</feature>
<dbReference type="SUPFAM" id="SSF56322">
    <property type="entry name" value="ADC synthase"/>
    <property type="match status" value="1"/>
</dbReference>
<evidence type="ECO:0000256" key="1">
    <source>
        <dbReference type="ARBA" id="ARBA00000799"/>
    </source>
</evidence>
<evidence type="ECO:0000313" key="7">
    <source>
        <dbReference type="EMBL" id="MBM7657932.1"/>
    </source>
</evidence>
<evidence type="ECO:0000256" key="5">
    <source>
        <dbReference type="ARBA" id="ARBA00041564"/>
    </source>
</evidence>
<sequence>MNVINVCKTVKLDGLTEAAKQAKAVHAPVLFSFAEIMETEDPFSFFAKGSSLSSGKRFIFGNEEMMIAGLGAACTFSATGNQRFDRVKRDWQQAAERLVLRAQPGAETGKPMLVGGFSFDPEAAHSSLWAPFADALFYLPAWFLRVQNQQVILTHSMICRPGVPLEQLVAQFSREEERFRLAKPISSFETEKRSSIFPLQDRESWRELVTKAIVQMHHSDLRKIVLARTLQADLVEKPDLALLLKRLADRQKGSYLFCLETPEGAFLGATPERLIKKQGATIETACVAGSAPRGDTKEADMRLAAALLADPKNCKEHHYVVTMITSELRKFAQTVDWPDQPQILKNKNIQHLYTPVHAVADPSVSIFDLLQTLHPTPALGGLPQADALNWLRTNEAIDRGFYGAPIGWCDCDGNGEFVVGIRSALFAGCRAVLYAGCGVIEGSNPDSEFTETALKFRPILDVLPGENE</sequence>
<name>A0ABS2Q815_9BACL</name>
<dbReference type="PANTHER" id="PTHR42839:SF1">
    <property type="entry name" value="ISOCHORISMATE SYNTHASE MENF"/>
    <property type="match status" value="1"/>
</dbReference>
<comment type="caution">
    <text evidence="7">The sequence shown here is derived from an EMBL/GenBank/DDBJ whole genome shotgun (WGS) entry which is preliminary data.</text>
</comment>
<dbReference type="Gene3D" id="3.60.120.10">
    <property type="entry name" value="Anthranilate synthase"/>
    <property type="match status" value="1"/>
</dbReference>
<dbReference type="NCBIfam" id="TIGR00543">
    <property type="entry name" value="isochor_syn"/>
    <property type="match status" value="1"/>
</dbReference>
<comment type="catalytic activity">
    <reaction evidence="1">
        <text>chorismate = isochorismate</text>
        <dbReference type="Rhea" id="RHEA:18985"/>
        <dbReference type="ChEBI" id="CHEBI:29748"/>
        <dbReference type="ChEBI" id="CHEBI:29780"/>
        <dbReference type="EC" id="5.4.4.2"/>
    </reaction>
</comment>
<dbReference type="PANTHER" id="PTHR42839">
    <property type="entry name" value="ISOCHORISMATE SYNTHASE ENTC"/>
    <property type="match status" value="1"/>
</dbReference>
<dbReference type="RefSeq" id="WP_205006290.1">
    <property type="nucleotide sequence ID" value="NZ_CBCRXA010000010.1"/>
</dbReference>
<gene>
    <name evidence="7" type="ORF">JOC27_001383</name>
</gene>
<dbReference type="InterPro" id="IPR005801">
    <property type="entry name" value="ADC_synthase"/>
</dbReference>
<keyword evidence="8" id="KW-1185">Reference proteome</keyword>
<dbReference type="EMBL" id="JAFBEV010000010">
    <property type="protein sequence ID" value="MBM7657932.1"/>
    <property type="molecule type" value="Genomic_DNA"/>
</dbReference>
<dbReference type="InterPro" id="IPR004561">
    <property type="entry name" value="IsoChor_synthase"/>
</dbReference>
<dbReference type="EC" id="5.4.4.2" evidence="3"/>
<organism evidence="7 8">
    <name type="scientific">Sporolactobacillus spathodeae</name>
    <dbReference type="NCBI Taxonomy" id="1465502"/>
    <lineage>
        <taxon>Bacteria</taxon>
        <taxon>Bacillati</taxon>
        <taxon>Bacillota</taxon>
        <taxon>Bacilli</taxon>
        <taxon>Bacillales</taxon>
        <taxon>Sporolactobacillaceae</taxon>
        <taxon>Sporolactobacillus</taxon>
    </lineage>
</organism>
<comment type="similarity">
    <text evidence="2">Belongs to the isochorismate synthase family.</text>
</comment>
<dbReference type="Pfam" id="PF00425">
    <property type="entry name" value="Chorismate_bind"/>
    <property type="match status" value="1"/>
</dbReference>
<dbReference type="Proteomes" id="UP000823201">
    <property type="component" value="Unassembled WGS sequence"/>
</dbReference>
<dbReference type="GO" id="GO:0008909">
    <property type="term" value="F:isochorismate synthase activity"/>
    <property type="evidence" value="ECO:0007669"/>
    <property type="project" value="UniProtKB-EC"/>
</dbReference>
<evidence type="ECO:0000259" key="6">
    <source>
        <dbReference type="Pfam" id="PF00425"/>
    </source>
</evidence>
<evidence type="ECO:0000256" key="3">
    <source>
        <dbReference type="ARBA" id="ARBA00012824"/>
    </source>
</evidence>